<evidence type="ECO:0000313" key="3">
    <source>
        <dbReference type="EMBL" id="RUT29164.1"/>
    </source>
</evidence>
<dbReference type="OrthoDB" id="9815550at2"/>
<evidence type="ECO:0000313" key="4">
    <source>
        <dbReference type="Proteomes" id="UP000272464"/>
    </source>
</evidence>
<dbReference type="InterPro" id="IPR050194">
    <property type="entry name" value="Glycosyltransferase_grp1"/>
</dbReference>
<dbReference type="Pfam" id="PF00534">
    <property type="entry name" value="Glycos_transf_1"/>
    <property type="match status" value="1"/>
</dbReference>
<accession>A0A3S1JM47</accession>
<dbReference type="CDD" id="cd03801">
    <property type="entry name" value="GT4_PimA-like"/>
    <property type="match status" value="1"/>
</dbReference>
<dbReference type="Gene3D" id="3.40.50.2000">
    <property type="entry name" value="Glycogen Phosphorylase B"/>
    <property type="match status" value="2"/>
</dbReference>
<dbReference type="SUPFAM" id="SSF53756">
    <property type="entry name" value="UDP-Glycosyltransferase/glycogen phosphorylase"/>
    <property type="match status" value="1"/>
</dbReference>
<evidence type="ECO:0000259" key="2">
    <source>
        <dbReference type="Pfam" id="PF13439"/>
    </source>
</evidence>
<dbReference type="PANTHER" id="PTHR45947">
    <property type="entry name" value="SULFOQUINOVOSYL TRANSFERASE SQD2"/>
    <property type="match status" value="1"/>
</dbReference>
<dbReference type="EMBL" id="RZNX01000007">
    <property type="protein sequence ID" value="RUT29164.1"/>
    <property type="molecule type" value="Genomic_DNA"/>
</dbReference>
<organism evidence="3 4">
    <name type="scientific">Paenibacillus zeisoli</name>
    <dbReference type="NCBI Taxonomy" id="2496267"/>
    <lineage>
        <taxon>Bacteria</taxon>
        <taxon>Bacillati</taxon>
        <taxon>Bacillota</taxon>
        <taxon>Bacilli</taxon>
        <taxon>Bacillales</taxon>
        <taxon>Paenibacillaceae</taxon>
        <taxon>Paenibacillus</taxon>
    </lineage>
</organism>
<gene>
    <name evidence="3" type="ORF">EJP77_15735</name>
</gene>
<dbReference type="Proteomes" id="UP000272464">
    <property type="component" value="Unassembled WGS sequence"/>
</dbReference>
<keyword evidence="3" id="KW-0808">Transferase</keyword>
<keyword evidence="4" id="KW-1185">Reference proteome</keyword>
<evidence type="ECO:0000259" key="1">
    <source>
        <dbReference type="Pfam" id="PF00534"/>
    </source>
</evidence>
<dbReference type="Pfam" id="PF13439">
    <property type="entry name" value="Glyco_transf_4"/>
    <property type="match status" value="1"/>
</dbReference>
<feature type="domain" description="Glycosyltransferase subfamily 4-like N-terminal" evidence="2">
    <location>
        <begin position="15"/>
        <end position="211"/>
    </location>
</feature>
<sequence length="408" mass="45127">MMKILLVTYWWLTSMGGIRTYMNQLADRLRTHGHEVDLMGTDLGTNSVYVAGQNRRFSKDSVLPLIRQNLAGAPLPQLHGCPQAMAIESDRYAFEMGAAALGVNHYDLIHAQDPIAALSIRRILRSPIPLLVSFHGSLAREGYHDSRSFHPELTWTEFRSGTYGKHYASLEYLGAEASDLILVSSGWIKGLIVESGIPAAKIRQVPYGIDIPAFLAQSSAEFPKAKNPDRKLIMYTGRLEYVKGVQVLIEALGLLSRTRSDWKCWIIGDGGMLTQLQNRCVELGIDREVEFLGVIDNIPSALKKADIYVQPSLQDTQPFSLTEAQLAGVASIAANTTGMPEMIQEGVTGLLFAPEDPASLCAQLSRLLSNPGERSTLGYHASQWVFRNRTLAQMYQGTWRVYQELTGG</sequence>
<proteinExistence type="predicted"/>
<dbReference type="PANTHER" id="PTHR45947:SF3">
    <property type="entry name" value="SULFOQUINOVOSYL TRANSFERASE SQD2"/>
    <property type="match status" value="1"/>
</dbReference>
<dbReference type="AlphaFoldDB" id="A0A3S1JM47"/>
<feature type="domain" description="Glycosyl transferase family 1" evidence="1">
    <location>
        <begin position="222"/>
        <end position="383"/>
    </location>
</feature>
<dbReference type="InterPro" id="IPR001296">
    <property type="entry name" value="Glyco_trans_1"/>
</dbReference>
<reference evidence="3 4" key="1">
    <citation type="submission" date="2018-12" db="EMBL/GenBank/DDBJ databases">
        <authorList>
            <person name="Sun L."/>
            <person name="Chen Z."/>
        </authorList>
    </citation>
    <scope>NUCLEOTIDE SEQUENCE [LARGE SCALE GENOMIC DNA]</scope>
    <source>
        <strain evidence="3 4">3-5-3</strain>
    </source>
</reference>
<dbReference type="GO" id="GO:0016757">
    <property type="term" value="F:glycosyltransferase activity"/>
    <property type="evidence" value="ECO:0007669"/>
    <property type="project" value="InterPro"/>
</dbReference>
<name>A0A3S1JM47_9BACL</name>
<dbReference type="InterPro" id="IPR028098">
    <property type="entry name" value="Glyco_trans_4-like_N"/>
</dbReference>
<dbReference type="RefSeq" id="WP_127200195.1">
    <property type="nucleotide sequence ID" value="NZ_RZNX01000007.1"/>
</dbReference>
<protein>
    <submittedName>
        <fullName evidence="3">Glycosyltransferase family 1 protein</fullName>
    </submittedName>
</protein>
<comment type="caution">
    <text evidence="3">The sequence shown here is derived from an EMBL/GenBank/DDBJ whole genome shotgun (WGS) entry which is preliminary data.</text>
</comment>